<evidence type="ECO:0000256" key="3">
    <source>
        <dbReference type="ARBA" id="ARBA00018615"/>
    </source>
</evidence>
<sequence length="133" mass="14838">MNIEIRVVDLPATTIKTLSFGTTGCVVAKTKLDKKYSMFDGLRKMYCKALAVGNCSTNKNVPGSSRVTNENKLISSSKKFKAGRDDFKKCRICKHMTHHISAHYCQSCAFQKGICPFCGRKVLETMNYRNSGV</sequence>
<dbReference type="GO" id="GO:0031122">
    <property type="term" value="P:cytoplasmic microtubule organization"/>
    <property type="evidence" value="ECO:0007669"/>
    <property type="project" value="TreeGrafter"/>
</dbReference>
<protein>
    <recommendedName>
        <fullName evidence="3">Cysteine-rich PDZ-binding protein</fullName>
    </recommendedName>
    <alternativeName>
        <fullName evidence="8">Cysteine-rich interactor of PDZ three</fullName>
    </alternativeName>
</protein>
<dbReference type="PANTHER" id="PTHR11805:SF1">
    <property type="entry name" value="CYSTEINE-RICH PDZ-BINDING PROTEIN"/>
    <property type="match status" value="1"/>
</dbReference>
<keyword evidence="4" id="KW-0963">Cytoplasm</keyword>
<dbReference type="Proteomes" id="UP000887574">
    <property type="component" value="Unplaced"/>
</dbReference>
<name>A0A915DPF1_9BILA</name>
<organism evidence="9 10">
    <name type="scientific">Ditylenchus dipsaci</name>
    <dbReference type="NCBI Taxonomy" id="166011"/>
    <lineage>
        <taxon>Eukaryota</taxon>
        <taxon>Metazoa</taxon>
        <taxon>Ecdysozoa</taxon>
        <taxon>Nematoda</taxon>
        <taxon>Chromadorea</taxon>
        <taxon>Rhabditida</taxon>
        <taxon>Tylenchina</taxon>
        <taxon>Tylenchomorpha</taxon>
        <taxon>Sphaerularioidea</taxon>
        <taxon>Anguinidae</taxon>
        <taxon>Anguininae</taxon>
        <taxon>Ditylenchus</taxon>
    </lineage>
</organism>
<keyword evidence="9" id="KW-1185">Reference proteome</keyword>
<evidence type="ECO:0000313" key="10">
    <source>
        <dbReference type="WBParaSite" id="jg21563"/>
    </source>
</evidence>
<keyword evidence="7" id="KW-0508">mRNA splicing</keyword>
<dbReference type="GO" id="GO:0005737">
    <property type="term" value="C:cytoplasm"/>
    <property type="evidence" value="ECO:0007669"/>
    <property type="project" value="UniProtKB-SubCell"/>
</dbReference>
<keyword evidence="5" id="KW-0507">mRNA processing</keyword>
<evidence type="ECO:0000256" key="8">
    <source>
        <dbReference type="ARBA" id="ARBA00032518"/>
    </source>
</evidence>
<evidence type="ECO:0000313" key="9">
    <source>
        <dbReference type="Proteomes" id="UP000887574"/>
    </source>
</evidence>
<evidence type="ECO:0000256" key="7">
    <source>
        <dbReference type="ARBA" id="ARBA00023187"/>
    </source>
</evidence>
<evidence type="ECO:0000256" key="2">
    <source>
        <dbReference type="ARBA" id="ARBA00009021"/>
    </source>
</evidence>
<evidence type="ECO:0000256" key="1">
    <source>
        <dbReference type="ARBA" id="ARBA00004496"/>
    </source>
</evidence>
<reference evidence="10" key="1">
    <citation type="submission" date="2022-11" db="UniProtKB">
        <authorList>
            <consortium name="WormBaseParasite"/>
        </authorList>
    </citation>
    <scope>IDENTIFICATION</scope>
</reference>
<evidence type="ECO:0000256" key="6">
    <source>
        <dbReference type="ARBA" id="ARBA00022728"/>
    </source>
</evidence>
<keyword evidence="6" id="KW-0747">Spliceosome</keyword>
<evidence type="ECO:0000256" key="5">
    <source>
        <dbReference type="ARBA" id="ARBA00022664"/>
    </source>
</evidence>
<dbReference type="GO" id="GO:0008017">
    <property type="term" value="F:microtubule binding"/>
    <property type="evidence" value="ECO:0007669"/>
    <property type="project" value="TreeGrafter"/>
</dbReference>
<dbReference type="Pfam" id="PF10235">
    <property type="entry name" value="Cript"/>
    <property type="match status" value="1"/>
</dbReference>
<evidence type="ECO:0000256" key="4">
    <source>
        <dbReference type="ARBA" id="ARBA00022490"/>
    </source>
</evidence>
<comment type="similarity">
    <text evidence="2">Belongs to the CRIPT family.</text>
</comment>
<dbReference type="AlphaFoldDB" id="A0A915DPF1"/>
<dbReference type="GO" id="GO:0008380">
    <property type="term" value="P:RNA splicing"/>
    <property type="evidence" value="ECO:0007669"/>
    <property type="project" value="UniProtKB-KW"/>
</dbReference>
<dbReference type="GO" id="GO:0006397">
    <property type="term" value="P:mRNA processing"/>
    <property type="evidence" value="ECO:0007669"/>
    <property type="project" value="UniProtKB-KW"/>
</dbReference>
<dbReference type="PANTHER" id="PTHR11805">
    <property type="entry name" value="CYSTEINE-RICH PDZ-BINDING PROTEIN"/>
    <property type="match status" value="1"/>
</dbReference>
<dbReference type="GO" id="GO:0030165">
    <property type="term" value="F:PDZ domain binding"/>
    <property type="evidence" value="ECO:0007669"/>
    <property type="project" value="TreeGrafter"/>
</dbReference>
<dbReference type="WBParaSite" id="jg21563">
    <property type="protein sequence ID" value="jg21563"/>
    <property type="gene ID" value="jg21563"/>
</dbReference>
<dbReference type="GO" id="GO:0030425">
    <property type="term" value="C:dendrite"/>
    <property type="evidence" value="ECO:0007669"/>
    <property type="project" value="TreeGrafter"/>
</dbReference>
<dbReference type="InterPro" id="IPR019367">
    <property type="entry name" value="PDZ-binding_CRIPT"/>
</dbReference>
<proteinExistence type="inferred from homology"/>
<dbReference type="GO" id="GO:0005681">
    <property type="term" value="C:spliceosomal complex"/>
    <property type="evidence" value="ECO:0007669"/>
    <property type="project" value="UniProtKB-KW"/>
</dbReference>
<comment type="subcellular location">
    <subcellularLocation>
        <location evidence="1">Cytoplasm</location>
    </subcellularLocation>
</comment>
<accession>A0A915DPF1</accession>